<accession>A0A6C0B3D5</accession>
<dbReference type="EMBL" id="MN739058">
    <property type="protein sequence ID" value="QHS86572.1"/>
    <property type="molecule type" value="Genomic_DNA"/>
</dbReference>
<feature type="transmembrane region" description="Helical" evidence="1">
    <location>
        <begin position="27"/>
        <end position="47"/>
    </location>
</feature>
<sequence length="65" mass="6979">MALPRTCTTGSQFDVSRGRTRRAVRGGAALAVPSSVLIVSFVVPPLLCVPNVKTSDAYGGFEWRR</sequence>
<dbReference type="AlphaFoldDB" id="A0A6C0B3D5"/>
<keyword evidence="1" id="KW-0812">Transmembrane</keyword>
<keyword evidence="1" id="KW-0472">Membrane</keyword>
<keyword evidence="1" id="KW-1133">Transmembrane helix</keyword>
<name>A0A6C0B3D5_9ZZZZ</name>
<organism evidence="2">
    <name type="scientific">viral metagenome</name>
    <dbReference type="NCBI Taxonomy" id="1070528"/>
    <lineage>
        <taxon>unclassified sequences</taxon>
        <taxon>metagenomes</taxon>
        <taxon>organismal metagenomes</taxon>
    </lineage>
</organism>
<reference evidence="2" key="1">
    <citation type="journal article" date="2020" name="Nature">
        <title>Giant virus diversity and host interactions through global metagenomics.</title>
        <authorList>
            <person name="Schulz F."/>
            <person name="Roux S."/>
            <person name="Paez-Espino D."/>
            <person name="Jungbluth S."/>
            <person name="Walsh D.A."/>
            <person name="Denef V.J."/>
            <person name="McMahon K.D."/>
            <person name="Konstantinidis K.T."/>
            <person name="Eloe-Fadrosh E.A."/>
            <person name="Kyrpides N.C."/>
            <person name="Woyke T."/>
        </authorList>
    </citation>
    <scope>NUCLEOTIDE SEQUENCE</scope>
    <source>
        <strain evidence="2">GVMAG-M-3300009422-16</strain>
    </source>
</reference>
<protein>
    <submittedName>
        <fullName evidence="2">Uncharacterized protein</fullName>
    </submittedName>
</protein>
<evidence type="ECO:0000256" key="1">
    <source>
        <dbReference type="SAM" id="Phobius"/>
    </source>
</evidence>
<proteinExistence type="predicted"/>
<evidence type="ECO:0000313" key="2">
    <source>
        <dbReference type="EMBL" id="QHS86572.1"/>
    </source>
</evidence>